<evidence type="ECO:0000256" key="1">
    <source>
        <dbReference type="SAM" id="MobiDB-lite"/>
    </source>
</evidence>
<dbReference type="PANTHER" id="PTHR33429:SF2">
    <property type="entry name" value="OS01G0888850 PROTEIN"/>
    <property type="match status" value="1"/>
</dbReference>
<comment type="caution">
    <text evidence="3">The sequence shown here is derived from an EMBL/GenBank/DDBJ whole genome shotgun (WGS) entry which is preliminary data.</text>
</comment>
<dbReference type="OMA" id="YDLEGWV"/>
<sequence length="141" mass="15281">MSMPLESQQQQSPQEAPTSHSGHGSFGPVIAVLVVITILGIVAGMIGRLCSGRRIIGLGQYDFKDWVEKKFSACIDGRIDSPASPPPNISDACQTAPIAIPIESPKETKQSDVLFLPLKLFFCNFSAGFGNRDVHRKEKLV</sequence>
<evidence type="ECO:0000313" key="4">
    <source>
        <dbReference type="Proteomes" id="UP000655225"/>
    </source>
</evidence>
<gene>
    <name evidence="3" type="ORF">HHK36_030886</name>
</gene>
<feature type="region of interest" description="Disordered" evidence="1">
    <location>
        <begin position="1"/>
        <end position="22"/>
    </location>
</feature>
<evidence type="ECO:0000313" key="3">
    <source>
        <dbReference type="EMBL" id="KAF8377504.1"/>
    </source>
</evidence>
<accession>A0A834YAL5</accession>
<dbReference type="EMBL" id="JABCRI010000024">
    <property type="protein sequence ID" value="KAF8377504.1"/>
    <property type="molecule type" value="Genomic_DNA"/>
</dbReference>
<organism evidence="3 4">
    <name type="scientific">Tetracentron sinense</name>
    <name type="common">Spur-leaf</name>
    <dbReference type="NCBI Taxonomy" id="13715"/>
    <lineage>
        <taxon>Eukaryota</taxon>
        <taxon>Viridiplantae</taxon>
        <taxon>Streptophyta</taxon>
        <taxon>Embryophyta</taxon>
        <taxon>Tracheophyta</taxon>
        <taxon>Spermatophyta</taxon>
        <taxon>Magnoliopsida</taxon>
        <taxon>Trochodendrales</taxon>
        <taxon>Trochodendraceae</taxon>
        <taxon>Tetracentron</taxon>
    </lineage>
</organism>
<feature type="transmembrane region" description="Helical" evidence="2">
    <location>
        <begin position="26"/>
        <end position="46"/>
    </location>
</feature>
<keyword evidence="2" id="KW-0472">Membrane</keyword>
<protein>
    <submittedName>
        <fullName evidence="3">Uncharacterized protein</fullName>
    </submittedName>
</protein>
<feature type="compositionally biased region" description="Low complexity" evidence="1">
    <location>
        <begin position="1"/>
        <end position="15"/>
    </location>
</feature>
<evidence type="ECO:0000256" key="2">
    <source>
        <dbReference type="SAM" id="Phobius"/>
    </source>
</evidence>
<keyword evidence="2" id="KW-1133">Transmembrane helix</keyword>
<dbReference type="OrthoDB" id="1928111at2759"/>
<dbReference type="PANTHER" id="PTHR33429">
    <property type="entry name" value="OS02G0708000 PROTEIN-RELATED"/>
    <property type="match status" value="1"/>
</dbReference>
<proteinExistence type="predicted"/>
<name>A0A834YAL5_TETSI</name>
<reference evidence="3 4" key="1">
    <citation type="submission" date="2020-04" db="EMBL/GenBank/DDBJ databases">
        <title>Plant Genome Project.</title>
        <authorList>
            <person name="Zhang R.-G."/>
        </authorList>
    </citation>
    <scope>NUCLEOTIDE SEQUENCE [LARGE SCALE GENOMIC DNA]</scope>
    <source>
        <strain evidence="3">YNK0</strain>
        <tissue evidence="3">Leaf</tissue>
    </source>
</reference>
<keyword evidence="2" id="KW-0812">Transmembrane</keyword>
<dbReference type="Proteomes" id="UP000655225">
    <property type="component" value="Unassembled WGS sequence"/>
</dbReference>
<dbReference type="AlphaFoldDB" id="A0A834YAL5"/>
<keyword evidence="4" id="KW-1185">Reference proteome</keyword>